<sequence>MSQLNREQDTQEAPEDTEGYSRALAGAGWVLLGVAAAVAVPLGRTNGASQAVRVVALLALVSGLVAALRERSARWGAVALLGAAAAVVVMVTR</sequence>
<comment type="caution">
    <text evidence="2">The sequence shown here is derived from an EMBL/GenBank/DDBJ whole genome shotgun (WGS) entry which is preliminary data.</text>
</comment>
<dbReference type="EMBL" id="BJLQ01000031">
    <property type="protein sequence ID" value="GEA85315.1"/>
    <property type="molecule type" value="Genomic_DNA"/>
</dbReference>
<dbReference type="Proteomes" id="UP000320461">
    <property type="component" value="Unassembled WGS sequence"/>
</dbReference>
<keyword evidence="3" id="KW-1185">Reference proteome</keyword>
<proteinExistence type="predicted"/>
<dbReference type="AlphaFoldDB" id="A0A4Y3KQ48"/>
<gene>
    <name evidence="2" type="ORF">CGE01nite_25660</name>
</gene>
<keyword evidence="1" id="KW-1133">Transmembrane helix</keyword>
<protein>
    <submittedName>
        <fullName evidence="2">Uncharacterized protein</fullName>
    </submittedName>
</protein>
<name>A0A4Y3KQ48_9CELL</name>
<reference evidence="2 3" key="1">
    <citation type="submission" date="2019-06" db="EMBL/GenBank/DDBJ databases">
        <title>Whole genome shotgun sequence of Cellulomonas gelida NBRC 3748.</title>
        <authorList>
            <person name="Hosoyama A."/>
            <person name="Uohara A."/>
            <person name="Ohji S."/>
            <person name="Ichikawa N."/>
        </authorList>
    </citation>
    <scope>NUCLEOTIDE SEQUENCE [LARGE SCALE GENOMIC DNA]</scope>
    <source>
        <strain evidence="2 3">NBRC 3748</strain>
    </source>
</reference>
<feature type="transmembrane region" description="Helical" evidence="1">
    <location>
        <begin position="20"/>
        <end position="39"/>
    </location>
</feature>
<evidence type="ECO:0000256" key="1">
    <source>
        <dbReference type="SAM" id="Phobius"/>
    </source>
</evidence>
<evidence type="ECO:0000313" key="3">
    <source>
        <dbReference type="Proteomes" id="UP000320461"/>
    </source>
</evidence>
<feature type="transmembrane region" description="Helical" evidence="1">
    <location>
        <begin position="51"/>
        <end position="69"/>
    </location>
</feature>
<accession>A0A4Y3KQ48</accession>
<organism evidence="2 3">
    <name type="scientific">Cellulomonas gelida</name>
    <dbReference type="NCBI Taxonomy" id="1712"/>
    <lineage>
        <taxon>Bacteria</taxon>
        <taxon>Bacillati</taxon>
        <taxon>Actinomycetota</taxon>
        <taxon>Actinomycetes</taxon>
        <taxon>Micrococcales</taxon>
        <taxon>Cellulomonadaceae</taxon>
        <taxon>Cellulomonas</taxon>
    </lineage>
</organism>
<feature type="transmembrane region" description="Helical" evidence="1">
    <location>
        <begin position="75"/>
        <end position="92"/>
    </location>
</feature>
<evidence type="ECO:0000313" key="2">
    <source>
        <dbReference type="EMBL" id="GEA85315.1"/>
    </source>
</evidence>
<keyword evidence="1" id="KW-0812">Transmembrane</keyword>
<keyword evidence="1" id="KW-0472">Membrane</keyword>
<dbReference type="RefSeq" id="WP_141371303.1">
    <property type="nucleotide sequence ID" value="NZ_BJLQ01000031.1"/>
</dbReference>